<comment type="similarity">
    <text evidence="1">Belongs to the galactose-1-phosphate uridylyltransferase type 1 family.</text>
</comment>
<keyword evidence="6" id="KW-0119">Carbohydrate metabolism</keyword>
<keyword evidence="4 9" id="KW-0479">Metal-binding</keyword>
<name>A0A366HSD6_9BACT</name>
<dbReference type="SUPFAM" id="SSF54197">
    <property type="entry name" value="HIT-like"/>
    <property type="match status" value="2"/>
</dbReference>
<dbReference type="PANTHER" id="PTHR42763:SF2">
    <property type="entry name" value="ADP-GLUCOSE PHOSPHORYLASE"/>
    <property type="match status" value="1"/>
</dbReference>
<evidence type="ECO:0000256" key="7">
    <source>
        <dbReference type="NCBIfam" id="TIGR00209"/>
    </source>
</evidence>
<evidence type="ECO:0000256" key="8">
    <source>
        <dbReference type="PIRSR" id="PIRSR000808-1"/>
    </source>
</evidence>
<evidence type="ECO:0000256" key="3">
    <source>
        <dbReference type="ARBA" id="ARBA00022695"/>
    </source>
</evidence>
<feature type="binding site" evidence="9">
    <location>
        <position position="59"/>
    </location>
    <ligand>
        <name>Zn(2+)</name>
        <dbReference type="ChEBI" id="CHEBI:29105"/>
    </ligand>
</feature>
<evidence type="ECO:0000256" key="1">
    <source>
        <dbReference type="ARBA" id="ARBA00010951"/>
    </source>
</evidence>
<evidence type="ECO:0000313" key="13">
    <source>
        <dbReference type="Proteomes" id="UP000253426"/>
    </source>
</evidence>
<keyword evidence="5 9" id="KW-0862">Zinc</keyword>
<dbReference type="Proteomes" id="UP000253426">
    <property type="component" value="Unassembled WGS sequence"/>
</dbReference>
<comment type="cofactor">
    <cofactor evidence="9">
        <name>Zn(2+)</name>
        <dbReference type="ChEBI" id="CHEBI:29105"/>
    </cofactor>
    <text evidence="9">Binds 1 zinc ion per subunit.</text>
</comment>
<dbReference type="Gene3D" id="3.30.428.10">
    <property type="entry name" value="HIT-like"/>
    <property type="match status" value="2"/>
</dbReference>
<keyword evidence="13" id="KW-1185">Reference proteome</keyword>
<evidence type="ECO:0000259" key="10">
    <source>
        <dbReference type="Pfam" id="PF01087"/>
    </source>
</evidence>
<feature type="binding site" evidence="9">
    <location>
        <position position="56"/>
    </location>
    <ligand>
        <name>Zn(2+)</name>
        <dbReference type="ChEBI" id="CHEBI:29105"/>
    </ligand>
</feature>
<dbReference type="NCBIfam" id="TIGR00209">
    <property type="entry name" value="galT_1"/>
    <property type="match status" value="1"/>
</dbReference>
<dbReference type="InterPro" id="IPR005849">
    <property type="entry name" value="GalP_Utransf_N"/>
</dbReference>
<dbReference type="PIRSF" id="PIRSF000808">
    <property type="entry name" value="GalT"/>
    <property type="match status" value="1"/>
</dbReference>
<evidence type="ECO:0000256" key="6">
    <source>
        <dbReference type="ARBA" id="ARBA00023277"/>
    </source>
</evidence>
<keyword evidence="3 12" id="KW-0548">Nucleotidyltransferase</keyword>
<gene>
    <name evidence="12" type="ORF">DES53_102983</name>
</gene>
<sequence length="355" mass="39779">MRYDECMSALASPELRYNPITLDWVIMAAARGRRPDDFHKEIPEPRPIQAPYSEGCPFCPGNEKQTDPEILRDAAPDGKWAVRVLPNKFAAFTPTPELHRQAHESFRSMAAAGAHEVVVEHPRHDLALADMDVPHLATILRVYRARYMELKKLAHVRGIVVFKNHGERAGSSLLHPHSQIIAAPVVSCQVRMRLHEARRFHEVHGECLYCRVMADELKAGERVVETSRSFTAFVPYASLSPYHTWIFPTTHAPSYDSITDEQIEELATVLKRLLVRLRTAAGDPDYNFTIRSAPVGEESACCFHWYLAVVPRLSHLAGFELGSGTYINSLPSEESAARLRQVRLGEGQDGGIAQG</sequence>
<feature type="active site" description="Tele-UMP-histidine intermediate" evidence="8">
    <location>
        <position position="177"/>
    </location>
</feature>
<dbReference type="InterPro" id="IPR036265">
    <property type="entry name" value="HIT-like_sf"/>
</dbReference>
<proteinExistence type="inferred from homology"/>
<dbReference type="AlphaFoldDB" id="A0A366HSD6"/>
<dbReference type="PANTHER" id="PTHR42763">
    <property type="entry name" value="ADP-GLUCOSE PHOSPHORYLASE"/>
    <property type="match status" value="1"/>
</dbReference>
<dbReference type="EMBL" id="QNRR01000002">
    <property type="protein sequence ID" value="RBP46591.1"/>
    <property type="molecule type" value="Genomic_DNA"/>
</dbReference>
<feature type="binding site" evidence="9">
    <location>
        <position position="124"/>
    </location>
    <ligand>
        <name>Zn(2+)</name>
        <dbReference type="ChEBI" id="CHEBI:29105"/>
    </ligand>
</feature>
<dbReference type="Pfam" id="PF02744">
    <property type="entry name" value="GalP_UDP_tr_C"/>
    <property type="match status" value="1"/>
</dbReference>
<dbReference type="Pfam" id="PF01087">
    <property type="entry name" value="GalP_UDP_transf"/>
    <property type="match status" value="1"/>
</dbReference>
<evidence type="ECO:0000259" key="11">
    <source>
        <dbReference type="Pfam" id="PF02744"/>
    </source>
</evidence>
<evidence type="ECO:0000256" key="5">
    <source>
        <dbReference type="ARBA" id="ARBA00022833"/>
    </source>
</evidence>
<keyword evidence="2 12" id="KW-0808">Transferase</keyword>
<dbReference type="GO" id="GO:0008270">
    <property type="term" value="F:zinc ion binding"/>
    <property type="evidence" value="ECO:0007669"/>
    <property type="project" value="InterPro"/>
</dbReference>
<dbReference type="EC" id="2.7.7.12" evidence="7"/>
<dbReference type="GO" id="GO:0008108">
    <property type="term" value="F:UDP-glucose:hexose-1-phosphate uridylyltransferase activity"/>
    <property type="evidence" value="ECO:0007669"/>
    <property type="project" value="UniProtKB-UniRule"/>
</dbReference>
<accession>A0A366HSD6</accession>
<evidence type="ECO:0000256" key="4">
    <source>
        <dbReference type="ARBA" id="ARBA00022723"/>
    </source>
</evidence>
<dbReference type="GO" id="GO:0006012">
    <property type="term" value="P:galactose metabolic process"/>
    <property type="evidence" value="ECO:0007669"/>
    <property type="project" value="UniProtKB-UniRule"/>
</dbReference>
<dbReference type="InterPro" id="IPR001937">
    <property type="entry name" value="GalP_UDPtransf1"/>
</dbReference>
<feature type="binding site" evidence="9">
    <location>
        <position position="175"/>
    </location>
    <ligand>
        <name>Zn(2+)</name>
        <dbReference type="ChEBI" id="CHEBI:29105"/>
    </ligand>
</feature>
<feature type="domain" description="Galactose-1-phosphate uridyl transferase N-terminal" evidence="10">
    <location>
        <begin position="11"/>
        <end position="184"/>
    </location>
</feature>
<evidence type="ECO:0000256" key="9">
    <source>
        <dbReference type="PIRSR" id="PIRSR000808-3"/>
    </source>
</evidence>
<evidence type="ECO:0000256" key="2">
    <source>
        <dbReference type="ARBA" id="ARBA00022679"/>
    </source>
</evidence>
<comment type="caution">
    <text evidence="12">The sequence shown here is derived from an EMBL/GenBank/DDBJ whole genome shotgun (WGS) entry which is preliminary data.</text>
</comment>
<evidence type="ECO:0000313" key="12">
    <source>
        <dbReference type="EMBL" id="RBP46591.1"/>
    </source>
</evidence>
<dbReference type="InterPro" id="IPR053177">
    <property type="entry name" value="ADP-glucose_phosphorylase"/>
</dbReference>
<protein>
    <recommendedName>
        <fullName evidence="7">Galactose-1-phosphate uridylyltransferase</fullName>
        <ecNumber evidence="7">2.7.7.12</ecNumber>
    </recommendedName>
</protein>
<reference evidence="12 13" key="1">
    <citation type="submission" date="2018-06" db="EMBL/GenBank/DDBJ databases">
        <title>Genomic Encyclopedia of Type Strains, Phase IV (KMG-IV): sequencing the most valuable type-strain genomes for metagenomic binning, comparative biology and taxonomic classification.</title>
        <authorList>
            <person name="Goeker M."/>
        </authorList>
    </citation>
    <scope>NUCLEOTIDE SEQUENCE [LARGE SCALE GENOMIC DNA]</scope>
    <source>
        <strain evidence="12 13">DSM 25532</strain>
    </source>
</reference>
<feature type="domain" description="Galactose-1-phosphate uridyl transferase C-terminal" evidence="11">
    <location>
        <begin position="198"/>
        <end position="304"/>
    </location>
</feature>
<organism evidence="12 13">
    <name type="scientific">Roseimicrobium gellanilyticum</name>
    <dbReference type="NCBI Taxonomy" id="748857"/>
    <lineage>
        <taxon>Bacteria</taxon>
        <taxon>Pseudomonadati</taxon>
        <taxon>Verrucomicrobiota</taxon>
        <taxon>Verrucomicrobiia</taxon>
        <taxon>Verrucomicrobiales</taxon>
        <taxon>Verrucomicrobiaceae</taxon>
        <taxon>Roseimicrobium</taxon>
    </lineage>
</organism>
<dbReference type="InterPro" id="IPR005850">
    <property type="entry name" value="GalP_Utransf_C"/>
</dbReference>